<name>A0A433X8G4_9HYPH</name>
<keyword evidence="3" id="KW-0456">Lyase</keyword>
<dbReference type="Proteomes" id="UP000281547">
    <property type="component" value="Unassembled WGS sequence"/>
</dbReference>
<organism evidence="5 6">
    <name type="scientific">Arsenicitalea aurantiaca</name>
    <dbReference type="NCBI Taxonomy" id="1783274"/>
    <lineage>
        <taxon>Bacteria</taxon>
        <taxon>Pseudomonadati</taxon>
        <taxon>Pseudomonadota</taxon>
        <taxon>Alphaproteobacteria</taxon>
        <taxon>Hyphomicrobiales</taxon>
        <taxon>Devosiaceae</taxon>
        <taxon>Arsenicitalea</taxon>
    </lineage>
</organism>
<dbReference type="Gene3D" id="3.20.20.60">
    <property type="entry name" value="Phosphoenolpyruvate-binding domains"/>
    <property type="match status" value="1"/>
</dbReference>
<sequence>MDLKNRLKARLLADGPALLGSWLLASSPSTAEALGHCGFDFLVCDMEHVPIDMAELVALLRAVGCTPAEPLVRVAWNDPVLVKRVLDAGARTIMLPFIETPEAAEAAIAATRYPPRGMRGVAGVHRASGYGAATDYLARADEEICVILQLETPAAIARIEEIAAVPGVDALFVGPGDLSGAMGRLGQVGHPEVETLIAEAAARGSAIGKPMGIVGFDPATVGRYLEHGYSFAAIGSDLTLMTGRARKWLGSLKGQAPDKGSGVY</sequence>
<dbReference type="InterPro" id="IPR040442">
    <property type="entry name" value="Pyrv_kinase-like_dom_sf"/>
</dbReference>
<dbReference type="InterPro" id="IPR050251">
    <property type="entry name" value="HpcH-HpaI_aldolase"/>
</dbReference>
<dbReference type="AlphaFoldDB" id="A0A433X8G4"/>
<keyword evidence="2" id="KW-0479">Metal-binding</keyword>
<evidence type="ECO:0000256" key="3">
    <source>
        <dbReference type="ARBA" id="ARBA00023239"/>
    </source>
</evidence>
<dbReference type="PANTHER" id="PTHR30502:SF0">
    <property type="entry name" value="PHOSPHOENOLPYRUVATE CARBOXYLASE FAMILY PROTEIN"/>
    <property type="match status" value="1"/>
</dbReference>
<evidence type="ECO:0000259" key="4">
    <source>
        <dbReference type="Pfam" id="PF03328"/>
    </source>
</evidence>
<dbReference type="RefSeq" id="WP_127189168.1">
    <property type="nucleotide sequence ID" value="NZ_RZNJ01000004.1"/>
</dbReference>
<dbReference type="GO" id="GO:0016832">
    <property type="term" value="F:aldehyde-lyase activity"/>
    <property type="evidence" value="ECO:0007669"/>
    <property type="project" value="TreeGrafter"/>
</dbReference>
<evidence type="ECO:0000256" key="1">
    <source>
        <dbReference type="ARBA" id="ARBA00005568"/>
    </source>
</evidence>
<feature type="domain" description="HpcH/HpaI aldolase/citrate lyase" evidence="4">
    <location>
        <begin position="20"/>
        <end position="241"/>
    </location>
</feature>
<proteinExistence type="inferred from homology"/>
<comment type="caution">
    <text evidence="5">The sequence shown here is derived from an EMBL/GenBank/DDBJ whole genome shotgun (WGS) entry which is preliminary data.</text>
</comment>
<dbReference type="Pfam" id="PF03328">
    <property type="entry name" value="HpcH_HpaI"/>
    <property type="match status" value="1"/>
</dbReference>
<protein>
    <submittedName>
        <fullName evidence="5">2-dehydro-3-deoxyglucarate aldolase</fullName>
    </submittedName>
</protein>
<dbReference type="OrthoDB" id="9802624at2"/>
<evidence type="ECO:0000313" key="6">
    <source>
        <dbReference type="Proteomes" id="UP000281547"/>
    </source>
</evidence>
<evidence type="ECO:0000256" key="2">
    <source>
        <dbReference type="ARBA" id="ARBA00022723"/>
    </source>
</evidence>
<dbReference type="InterPro" id="IPR015813">
    <property type="entry name" value="Pyrv/PenolPyrv_kinase-like_dom"/>
</dbReference>
<comment type="similarity">
    <text evidence="1">Belongs to the HpcH/HpaI aldolase family.</text>
</comment>
<dbReference type="SUPFAM" id="SSF51621">
    <property type="entry name" value="Phosphoenolpyruvate/pyruvate domain"/>
    <property type="match status" value="1"/>
</dbReference>
<reference evidence="5 6" key="1">
    <citation type="journal article" date="2016" name="Int. J. Syst. Evol. Microbiol.">
        <title>Arsenicitalea aurantiaca gen. nov., sp. nov., a new member of the family Hyphomicrobiaceae, isolated from high-arsenic sediment.</title>
        <authorList>
            <person name="Mu Y."/>
            <person name="Zhou L."/>
            <person name="Zeng X.C."/>
            <person name="Liu L."/>
            <person name="Pan Y."/>
            <person name="Chen X."/>
            <person name="Wang J."/>
            <person name="Li S."/>
            <person name="Li W.J."/>
            <person name="Wang Y."/>
        </authorList>
    </citation>
    <scope>NUCLEOTIDE SEQUENCE [LARGE SCALE GENOMIC DNA]</scope>
    <source>
        <strain evidence="5 6">42-50</strain>
    </source>
</reference>
<gene>
    <name evidence="5" type="ORF">EMQ25_13860</name>
</gene>
<evidence type="ECO:0000313" key="5">
    <source>
        <dbReference type="EMBL" id="RUT30387.1"/>
    </source>
</evidence>
<dbReference type="PANTHER" id="PTHR30502">
    <property type="entry name" value="2-KETO-3-DEOXY-L-RHAMNONATE ALDOLASE"/>
    <property type="match status" value="1"/>
</dbReference>
<keyword evidence="6" id="KW-1185">Reference proteome</keyword>
<dbReference type="EMBL" id="RZNJ01000004">
    <property type="protein sequence ID" value="RUT30387.1"/>
    <property type="molecule type" value="Genomic_DNA"/>
</dbReference>
<dbReference type="GO" id="GO:0005737">
    <property type="term" value="C:cytoplasm"/>
    <property type="evidence" value="ECO:0007669"/>
    <property type="project" value="TreeGrafter"/>
</dbReference>
<accession>A0A433X8G4</accession>
<dbReference type="InterPro" id="IPR005000">
    <property type="entry name" value="Aldolase/citrate-lyase_domain"/>
</dbReference>
<dbReference type="GO" id="GO:0046872">
    <property type="term" value="F:metal ion binding"/>
    <property type="evidence" value="ECO:0007669"/>
    <property type="project" value="UniProtKB-KW"/>
</dbReference>